<dbReference type="Proteomes" id="UP000260457">
    <property type="component" value="Chromosome"/>
</dbReference>
<dbReference type="RefSeq" id="WP_116821953.1">
    <property type="nucleotide sequence ID" value="NZ_CP030926.1"/>
</dbReference>
<protein>
    <recommendedName>
        <fullName evidence="3">Lipoprotein</fullName>
    </recommendedName>
</protein>
<reference evidence="1 2" key="1">
    <citation type="submission" date="2018-07" db="EMBL/GenBank/DDBJ databases">
        <title>The molecular basis for the intramolecular migration of carboxyl group in the catabolism of para-hydroxybenzoate via gentisate.</title>
        <authorList>
            <person name="Zhao H."/>
            <person name="Xu Y."/>
            <person name="Lin S."/>
            <person name="Spain J.C."/>
            <person name="Zhou N.-Y."/>
        </authorList>
    </citation>
    <scope>NUCLEOTIDE SEQUENCE [LARGE SCALE GENOMIC DNA]</scope>
    <source>
        <strain evidence="1 2">PHB-7a</strain>
    </source>
</reference>
<dbReference type="GeneID" id="95401130"/>
<evidence type="ECO:0008006" key="3">
    <source>
        <dbReference type="Google" id="ProtNLM"/>
    </source>
</evidence>
<dbReference type="EMBL" id="CP030926">
    <property type="protein sequence ID" value="AXN41011.1"/>
    <property type="molecule type" value="Genomic_DNA"/>
</dbReference>
<organism evidence="1 2">
    <name type="scientific">Peribacillus butanolivorans</name>
    <dbReference type="NCBI Taxonomy" id="421767"/>
    <lineage>
        <taxon>Bacteria</taxon>
        <taxon>Bacillati</taxon>
        <taxon>Bacillota</taxon>
        <taxon>Bacilli</taxon>
        <taxon>Bacillales</taxon>
        <taxon>Bacillaceae</taxon>
        <taxon>Peribacillus</taxon>
    </lineage>
</organism>
<gene>
    <name evidence="1" type="ORF">DTO10_23300</name>
</gene>
<name>A0ABN5NCU5_9BACI</name>
<proteinExistence type="predicted"/>
<sequence length="159" mass="17527">MTKITVGLIGLLLIGIVLSQCLTIKHQDTVVDTNTQNAVKEVKKPVAVTKEKEPEPKIEKVTIGFYDTDVIIRGKKDSNTDNGDCPAVLSGQCDYADTTIITGLYGETEDGSPVYWDEDYTKMFFQTDDAMNLTFDNISVKVGDVIEVRDEDGTMIPVN</sequence>
<keyword evidence="2" id="KW-1185">Reference proteome</keyword>
<evidence type="ECO:0000313" key="2">
    <source>
        <dbReference type="Proteomes" id="UP000260457"/>
    </source>
</evidence>
<accession>A0ABN5NCU5</accession>
<evidence type="ECO:0000313" key="1">
    <source>
        <dbReference type="EMBL" id="AXN41011.1"/>
    </source>
</evidence>